<feature type="region of interest" description="Disordered" evidence="1">
    <location>
        <begin position="1"/>
        <end position="21"/>
    </location>
</feature>
<dbReference type="Proteomes" id="UP000603665">
    <property type="component" value="Unassembled WGS sequence"/>
</dbReference>
<organism evidence="2 3">
    <name type="scientific">Gluconobacter oxydans</name>
    <name type="common">Gluconobacter suboxydans</name>
    <dbReference type="NCBI Taxonomy" id="442"/>
    <lineage>
        <taxon>Bacteria</taxon>
        <taxon>Pseudomonadati</taxon>
        <taxon>Pseudomonadota</taxon>
        <taxon>Alphaproteobacteria</taxon>
        <taxon>Acetobacterales</taxon>
        <taxon>Acetobacteraceae</taxon>
        <taxon>Gluconobacter</taxon>
    </lineage>
</organism>
<evidence type="ECO:0000313" key="2">
    <source>
        <dbReference type="EMBL" id="MBF0856009.1"/>
    </source>
</evidence>
<comment type="caution">
    <text evidence="2">The sequence shown here is derived from an EMBL/GenBank/DDBJ whole genome shotgun (WGS) entry which is preliminary data.</text>
</comment>
<sequence>MKRISPHSRPSSLQKLDGRSKEARLLKRVRSDLIEHVGGKPSATQKALIERAAWMTLHVTMMDRKMMEGGAPAERDARQYLAWANTLTRTMRQLGIEGTAASAPSLDAYLNGRVA</sequence>
<dbReference type="EMBL" id="JABCQL010000007">
    <property type="protein sequence ID" value="MBF0856009.1"/>
    <property type="molecule type" value="Genomic_DNA"/>
</dbReference>
<name>A0AB35AMR3_GLUOY</name>
<evidence type="ECO:0000313" key="3">
    <source>
        <dbReference type="Proteomes" id="UP000603665"/>
    </source>
</evidence>
<reference evidence="2" key="2">
    <citation type="submission" date="2023-10" db="EMBL/GenBank/DDBJ databases">
        <title>Description of novel Gluconobacter species.</title>
        <authorList>
            <person name="Cleenwerck I."/>
            <person name="Cnockaert M."/>
            <person name="Borremans W."/>
            <person name="Wieme A.D."/>
            <person name="De Vuyst L."/>
            <person name="Vandamme P."/>
        </authorList>
    </citation>
    <scope>NUCLEOTIDE SEQUENCE</scope>
    <source>
        <strain evidence="2">LMG1408</strain>
    </source>
</reference>
<gene>
    <name evidence="2" type="ORF">HKD20_05670</name>
</gene>
<accession>A0AB35AMR3</accession>
<dbReference type="AlphaFoldDB" id="A0AB35AMR3"/>
<reference evidence="2" key="1">
    <citation type="submission" date="2020-04" db="EMBL/GenBank/DDBJ databases">
        <authorList>
            <person name="Sombolestani A."/>
        </authorList>
    </citation>
    <scope>NUCLEOTIDE SEQUENCE</scope>
    <source>
        <strain evidence="2">LMG1408</strain>
    </source>
</reference>
<evidence type="ECO:0000256" key="1">
    <source>
        <dbReference type="SAM" id="MobiDB-lite"/>
    </source>
</evidence>
<proteinExistence type="predicted"/>
<protein>
    <submittedName>
        <fullName evidence="2">Uncharacterized protein</fullName>
    </submittedName>
</protein>